<reference evidence="1" key="2">
    <citation type="submission" date="2020-11" db="EMBL/GenBank/DDBJ databases">
        <authorList>
            <person name="McCartney M.A."/>
            <person name="Auch B."/>
            <person name="Kono T."/>
            <person name="Mallez S."/>
            <person name="Becker A."/>
            <person name="Gohl D.M."/>
            <person name="Silverstein K.A.T."/>
            <person name="Koren S."/>
            <person name="Bechman K.B."/>
            <person name="Herman A."/>
            <person name="Abrahante J.E."/>
            <person name="Garbe J."/>
        </authorList>
    </citation>
    <scope>NUCLEOTIDE SEQUENCE</scope>
    <source>
        <strain evidence="1">Duluth1</strain>
        <tissue evidence="1">Whole animal</tissue>
    </source>
</reference>
<dbReference type="Proteomes" id="UP000828390">
    <property type="component" value="Unassembled WGS sequence"/>
</dbReference>
<evidence type="ECO:0000313" key="1">
    <source>
        <dbReference type="EMBL" id="KAH3712626.1"/>
    </source>
</evidence>
<dbReference type="AlphaFoldDB" id="A0A9D3Z841"/>
<reference evidence="1" key="1">
    <citation type="journal article" date="2019" name="bioRxiv">
        <title>The Genome of the Zebra Mussel, Dreissena polymorpha: A Resource for Invasive Species Research.</title>
        <authorList>
            <person name="McCartney M.A."/>
            <person name="Auch B."/>
            <person name="Kono T."/>
            <person name="Mallez S."/>
            <person name="Zhang Y."/>
            <person name="Obille A."/>
            <person name="Becker A."/>
            <person name="Abrahante J.E."/>
            <person name="Garbe J."/>
            <person name="Badalamenti J.P."/>
            <person name="Herman A."/>
            <person name="Mangelson H."/>
            <person name="Liachko I."/>
            <person name="Sullivan S."/>
            <person name="Sone E.D."/>
            <person name="Koren S."/>
            <person name="Silverstein K.A.T."/>
            <person name="Beckman K.B."/>
            <person name="Gohl D.M."/>
        </authorList>
    </citation>
    <scope>NUCLEOTIDE SEQUENCE</scope>
    <source>
        <strain evidence="1">Duluth1</strain>
        <tissue evidence="1">Whole animal</tissue>
    </source>
</reference>
<gene>
    <name evidence="1" type="ORF">DPMN_072378</name>
</gene>
<comment type="caution">
    <text evidence="1">The sequence shown here is derived from an EMBL/GenBank/DDBJ whole genome shotgun (WGS) entry which is preliminary data.</text>
</comment>
<evidence type="ECO:0000313" key="2">
    <source>
        <dbReference type="Proteomes" id="UP000828390"/>
    </source>
</evidence>
<proteinExistence type="predicted"/>
<dbReference type="EMBL" id="JAIWYP010000014">
    <property type="protein sequence ID" value="KAH3712626.1"/>
    <property type="molecule type" value="Genomic_DNA"/>
</dbReference>
<organism evidence="1 2">
    <name type="scientific">Dreissena polymorpha</name>
    <name type="common">Zebra mussel</name>
    <name type="synonym">Mytilus polymorpha</name>
    <dbReference type="NCBI Taxonomy" id="45954"/>
    <lineage>
        <taxon>Eukaryota</taxon>
        <taxon>Metazoa</taxon>
        <taxon>Spiralia</taxon>
        <taxon>Lophotrochozoa</taxon>
        <taxon>Mollusca</taxon>
        <taxon>Bivalvia</taxon>
        <taxon>Autobranchia</taxon>
        <taxon>Heteroconchia</taxon>
        <taxon>Euheterodonta</taxon>
        <taxon>Imparidentia</taxon>
        <taxon>Neoheterodontei</taxon>
        <taxon>Myida</taxon>
        <taxon>Dreissenoidea</taxon>
        <taxon>Dreissenidae</taxon>
        <taxon>Dreissena</taxon>
    </lineage>
</organism>
<name>A0A9D3Z841_DREPO</name>
<protein>
    <submittedName>
        <fullName evidence="1">Uncharacterized protein</fullName>
    </submittedName>
</protein>
<accession>A0A9D3Z841</accession>
<keyword evidence="2" id="KW-1185">Reference proteome</keyword>
<sequence length="122" mass="13779">MLSTSVGNPDQVRRFRQVDVVCRDYFLEDVLHNECRRCEHILLRTFPNFCTRLNSLGHARICGMSVPTQRRSVDVTELLDVSITFCGFVSDTALPVCATTITALETIKTISINIIYITSNHS</sequence>